<evidence type="ECO:0000313" key="3">
    <source>
        <dbReference type="Proteomes" id="UP000664096"/>
    </source>
</evidence>
<sequence>MSAGRVSACALAAVVLSFKVAQAQFLQDRCDPVSEVLVIRTGDTDLFPSAGIAEPVAVTTFQLLCLRPGESSATLLWKETFDCTDTAASAVISWRDAGRIRINCVIPETEASGEEDN</sequence>
<dbReference type="AlphaFoldDB" id="A0A939EIR3"/>
<dbReference type="RefSeq" id="WP_207142217.1">
    <property type="nucleotide sequence ID" value="NZ_JAEKJZ010000004.1"/>
</dbReference>
<evidence type="ECO:0000313" key="2">
    <source>
        <dbReference type="EMBL" id="MBN9672369.1"/>
    </source>
</evidence>
<feature type="chain" id="PRO_5037129321" evidence="1">
    <location>
        <begin position="24"/>
        <end position="117"/>
    </location>
</feature>
<comment type="caution">
    <text evidence="2">The sequence shown here is derived from an EMBL/GenBank/DDBJ whole genome shotgun (WGS) entry which is preliminary data.</text>
</comment>
<protein>
    <submittedName>
        <fullName evidence="2">Uncharacterized protein</fullName>
    </submittedName>
</protein>
<dbReference type="Proteomes" id="UP000664096">
    <property type="component" value="Unassembled WGS sequence"/>
</dbReference>
<feature type="signal peptide" evidence="1">
    <location>
        <begin position="1"/>
        <end position="23"/>
    </location>
</feature>
<organism evidence="2 3">
    <name type="scientific">Roseibium aggregatum</name>
    <dbReference type="NCBI Taxonomy" id="187304"/>
    <lineage>
        <taxon>Bacteria</taxon>
        <taxon>Pseudomonadati</taxon>
        <taxon>Pseudomonadota</taxon>
        <taxon>Alphaproteobacteria</taxon>
        <taxon>Hyphomicrobiales</taxon>
        <taxon>Stappiaceae</taxon>
        <taxon>Roseibium</taxon>
    </lineage>
</organism>
<keyword evidence="1" id="KW-0732">Signal</keyword>
<accession>A0A939EIR3</accession>
<gene>
    <name evidence="2" type="ORF">JF539_18590</name>
</gene>
<dbReference type="EMBL" id="JAEKJZ010000004">
    <property type="protein sequence ID" value="MBN9672369.1"/>
    <property type="molecule type" value="Genomic_DNA"/>
</dbReference>
<name>A0A939EIR3_9HYPH</name>
<proteinExistence type="predicted"/>
<reference evidence="2" key="1">
    <citation type="submission" date="2020-12" db="EMBL/GenBank/DDBJ databases">
        <title>Oil enriched cultivation method for isolating marine PHA-producing bacteria.</title>
        <authorList>
            <person name="Zheng W."/>
            <person name="Yu S."/>
            <person name="Huang Y."/>
        </authorList>
    </citation>
    <scope>NUCLEOTIDE SEQUENCE</scope>
    <source>
        <strain evidence="2">SY-2-12</strain>
    </source>
</reference>
<evidence type="ECO:0000256" key="1">
    <source>
        <dbReference type="SAM" id="SignalP"/>
    </source>
</evidence>